<proteinExistence type="predicted"/>
<keyword evidence="1" id="KW-0812">Transmembrane</keyword>
<name>A0ABR7X9D5_9SPHI</name>
<evidence type="ECO:0000313" key="3">
    <source>
        <dbReference type="Proteomes" id="UP000618754"/>
    </source>
</evidence>
<dbReference type="EMBL" id="JACWMW010000004">
    <property type="protein sequence ID" value="MBD1387131.1"/>
    <property type="molecule type" value="Genomic_DNA"/>
</dbReference>
<evidence type="ECO:0000256" key="1">
    <source>
        <dbReference type="SAM" id="Phobius"/>
    </source>
</evidence>
<accession>A0ABR7X9D5</accession>
<dbReference type="Proteomes" id="UP000618754">
    <property type="component" value="Unassembled WGS sequence"/>
</dbReference>
<dbReference type="RefSeq" id="WP_191176973.1">
    <property type="nucleotide sequence ID" value="NZ_JACWMW010000004.1"/>
</dbReference>
<keyword evidence="1" id="KW-1133">Transmembrane helix</keyword>
<comment type="caution">
    <text evidence="2">The sequence shown here is derived from an EMBL/GenBank/DDBJ whole genome shotgun (WGS) entry which is preliminary data.</text>
</comment>
<organism evidence="2 3">
    <name type="scientific">Mucilaginibacter rigui</name>
    <dbReference type="NCBI Taxonomy" id="534635"/>
    <lineage>
        <taxon>Bacteria</taxon>
        <taxon>Pseudomonadati</taxon>
        <taxon>Bacteroidota</taxon>
        <taxon>Sphingobacteriia</taxon>
        <taxon>Sphingobacteriales</taxon>
        <taxon>Sphingobacteriaceae</taxon>
        <taxon>Mucilaginibacter</taxon>
    </lineage>
</organism>
<reference evidence="2 3" key="1">
    <citation type="submission" date="2020-09" db="EMBL/GenBank/DDBJ databases">
        <title>Novel species of Mucilaginibacter isolated from a glacier on the Tibetan Plateau.</title>
        <authorList>
            <person name="Liu Q."/>
            <person name="Xin Y.-H."/>
        </authorList>
    </citation>
    <scope>NUCLEOTIDE SEQUENCE [LARGE SCALE GENOMIC DNA]</scope>
    <source>
        <strain evidence="2 3">CGMCC 1.13878</strain>
    </source>
</reference>
<evidence type="ECO:0008006" key="4">
    <source>
        <dbReference type="Google" id="ProtNLM"/>
    </source>
</evidence>
<keyword evidence="1" id="KW-0472">Membrane</keyword>
<sequence>MPVYRFSPQGNIDMKKTWVRTMWVYYAIIIVVFTYNLLYKGHNALSIGIFVVIITALGFGFIFGRKKYFAIIDSTELITDDTGVTLSVKDRPDITIAYPNIKKIVHRKDGIQLISKLPADGSMIIINKFEDFYAIEKLFNDKVNTNELPADKQSGIIG</sequence>
<feature type="transmembrane region" description="Helical" evidence="1">
    <location>
        <begin position="21"/>
        <end position="38"/>
    </location>
</feature>
<feature type="transmembrane region" description="Helical" evidence="1">
    <location>
        <begin position="44"/>
        <end position="64"/>
    </location>
</feature>
<evidence type="ECO:0000313" key="2">
    <source>
        <dbReference type="EMBL" id="MBD1387131.1"/>
    </source>
</evidence>
<protein>
    <recommendedName>
        <fullName evidence="4">PH domain-containing protein</fullName>
    </recommendedName>
</protein>
<keyword evidence="3" id="KW-1185">Reference proteome</keyword>
<gene>
    <name evidence="2" type="ORF">IDJ75_17725</name>
</gene>